<dbReference type="GO" id="GO:0046982">
    <property type="term" value="F:protein heterodimerization activity"/>
    <property type="evidence" value="ECO:0007669"/>
    <property type="project" value="InterPro"/>
</dbReference>
<feature type="compositionally biased region" description="Low complexity" evidence="6">
    <location>
        <begin position="345"/>
        <end position="395"/>
    </location>
</feature>
<dbReference type="Proteomes" id="UP000782241">
    <property type="component" value="Unassembled WGS sequence"/>
</dbReference>
<accession>A0A9P7KVM3</accession>
<feature type="region of interest" description="Disordered" evidence="6">
    <location>
        <begin position="415"/>
        <end position="459"/>
    </location>
</feature>
<evidence type="ECO:0000256" key="6">
    <source>
        <dbReference type="SAM" id="MobiDB-lite"/>
    </source>
</evidence>
<dbReference type="EMBL" id="JAGPUO010000009">
    <property type="protein sequence ID" value="KAG5660571.1"/>
    <property type="molecule type" value="Genomic_DNA"/>
</dbReference>
<comment type="caution">
    <text evidence="8">The sequence shown here is derived from an EMBL/GenBank/DDBJ whole genome shotgun (WGS) entry which is preliminary data.</text>
</comment>
<feature type="region of interest" description="Disordered" evidence="6">
    <location>
        <begin position="149"/>
        <end position="212"/>
    </location>
</feature>
<sequence>ARAERQGGGFQFQTQLRILQFFCQLLRLFFDLYTGDSLLFYTTPARLCALLILITQPSIMNTQLGQQGQGQGQGQQPAAGQAQQRPPPMYQPSQIRSLPTLSEEEKSKYEAGLQGLWNKANGSPQNSQEHIAARQKIIEFSKMLISKIQQRRTQQMQGQNTQNQQARPQQLQQNATGQTTPQTQTQPQQQQATGAPAGNQVAAAAATTTQQNRVPDHILQHVSKINFRAPAQVAEKSGADANKWVEEIKQRYTRALMTMDNSKQKVAQIDKLINDRAAAGSPFKEDELRQLQIRKDQQLKAHSDAHKWVDSVRKQQGNLQGTGQAQQAQAQAQAQNAARVSQQGAQQSVPTQQTPATQQTQPQTQQQQQQPQAPSQAAQTQPQAPPVQNNTQNNPAPVNAAVEVAKQQLAAVGRASPVNGTPGAVPAQARPAQGTPQLGQQQLPSPQVQVKQEPGTAPINPAMASAVMQTQVGTPTQQNAPRIPTPQQAAAAAAPVTVAGPQRALSHSAAMEMANQKAINTPGNGPMPGRPAATGTPTPGSAVNQGVMGPNVPQQPTPQGHPHAHPPQPQQTPMQSKMPIPKVLPDKATAVPQGVAIGGGVNTGRPTMSQGSGTLGGVMNQPAMARIPAYNHEAEGDHVLSKKKLDELVRQVCGGPAEGQDENMLTPEVEENVLNMADSFVDSVLHAACRNSKERGSKVLEIRDIQLVLERTYNIRVPGYSSDELRTVRKIQPSTGWIAKMSAVQAAKVMPGKGE</sequence>
<dbReference type="InterPro" id="IPR037794">
    <property type="entry name" value="TAF12"/>
</dbReference>
<proteinExistence type="inferred from homology"/>
<dbReference type="InterPro" id="IPR009072">
    <property type="entry name" value="Histone-fold"/>
</dbReference>
<evidence type="ECO:0000256" key="1">
    <source>
        <dbReference type="ARBA" id="ARBA00004123"/>
    </source>
</evidence>
<dbReference type="PANTHER" id="PTHR12264:SF21">
    <property type="entry name" value="TRANSCRIPTION INITIATION FACTOR TFIID SUBUNIT 12"/>
    <property type="match status" value="1"/>
</dbReference>
<keyword evidence="5" id="KW-0539">Nucleus</keyword>
<dbReference type="GO" id="GO:0051123">
    <property type="term" value="P:RNA polymerase II preinitiation complex assembly"/>
    <property type="evidence" value="ECO:0007669"/>
    <property type="project" value="TreeGrafter"/>
</dbReference>
<feature type="region of interest" description="Disordered" evidence="6">
    <location>
        <begin position="472"/>
        <end position="506"/>
    </location>
</feature>
<feature type="compositionally biased region" description="Low complexity" evidence="6">
    <location>
        <begin position="317"/>
        <end position="338"/>
    </location>
</feature>
<keyword evidence="4" id="KW-0804">Transcription</keyword>
<keyword evidence="3" id="KW-0805">Transcription regulation</keyword>
<feature type="domain" description="Transcription initiation factor TFIID subunit 12" evidence="7">
    <location>
        <begin position="641"/>
        <end position="715"/>
    </location>
</feature>
<evidence type="ECO:0000313" key="9">
    <source>
        <dbReference type="Proteomes" id="UP000782241"/>
    </source>
</evidence>
<feature type="compositionally biased region" description="Low complexity" evidence="6">
    <location>
        <begin position="431"/>
        <end position="452"/>
    </location>
</feature>
<evidence type="ECO:0000256" key="2">
    <source>
        <dbReference type="ARBA" id="ARBA00007530"/>
    </source>
</evidence>
<dbReference type="GO" id="GO:0003677">
    <property type="term" value="F:DNA binding"/>
    <property type="evidence" value="ECO:0007669"/>
    <property type="project" value="TreeGrafter"/>
</dbReference>
<reference evidence="8" key="1">
    <citation type="submission" date="2021-04" db="EMBL/GenBank/DDBJ databases">
        <title>Draft genome of Fusarium avenaceum strain F156N33, isolated from an atmospheric sample in Virginia.</title>
        <authorList>
            <person name="Yang S."/>
            <person name="Vinatzer B.A."/>
            <person name="Coleman J."/>
        </authorList>
    </citation>
    <scope>NUCLEOTIDE SEQUENCE</scope>
    <source>
        <strain evidence="8">F156N33</strain>
    </source>
</reference>
<dbReference type="Gene3D" id="1.10.20.10">
    <property type="entry name" value="Histone, subunit A"/>
    <property type="match status" value="1"/>
</dbReference>
<evidence type="ECO:0000313" key="8">
    <source>
        <dbReference type="EMBL" id="KAG5660571.1"/>
    </source>
</evidence>
<comment type="subcellular location">
    <subcellularLocation>
        <location evidence="1">Nucleus</location>
    </subcellularLocation>
</comment>
<name>A0A9P7KVM3_9HYPO</name>
<dbReference type="Pfam" id="PF03847">
    <property type="entry name" value="TFIID_20kDa"/>
    <property type="match status" value="1"/>
</dbReference>
<protein>
    <recommendedName>
        <fullName evidence="7">Transcription initiation factor TFIID subunit 12 domain-containing protein</fullName>
    </recommendedName>
</protein>
<feature type="compositionally biased region" description="Low complexity" evidence="6">
    <location>
        <begin position="74"/>
        <end position="84"/>
    </location>
</feature>
<feature type="compositionally biased region" description="Low complexity" evidence="6">
    <location>
        <begin position="151"/>
        <end position="212"/>
    </location>
</feature>
<dbReference type="GO" id="GO:0005669">
    <property type="term" value="C:transcription factor TFIID complex"/>
    <property type="evidence" value="ECO:0007669"/>
    <property type="project" value="InterPro"/>
</dbReference>
<dbReference type="FunFam" id="1.10.20.10:FF:000037">
    <property type="entry name" value="Transcription initiation factor TFIID subunit 12"/>
    <property type="match status" value="1"/>
</dbReference>
<dbReference type="InterPro" id="IPR003228">
    <property type="entry name" value="TFIID_TAF12_dom"/>
</dbReference>
<gene>
    <name evidence="8" type="ORF">KAF25_003177</name>
</gene>
<feature type="region of interest" description="Disordered" evidence="6">
    <location>
        <begin position="317"/>
        <end position="395"/>
    </location>
</feature>
<dbReference type="CDD" id="cd07981">
    <property type="entry name" value="HFD_TAF12"/>
    <property type="match status" value="1"/>
</dbReference>
<dbReference type="GO" id="GO:0017025">
    <property type="term" value="F:TBP-class protein binding"/>
    <property type="evidence" value="ECO:0007669"/>
    <property type="project" value="TreeGrafter"/>
</dbReference>
<dbReference type="GO" id="GO:0000124">
    <property type="term" value="C:SAGA complex"/>
    <property type="evidence" value="ECO:0007669"/>
    <property type="project" value="InterPro"/>
</dbReference>
<feature type="compositionally biased region" description="Low complexity" evidence="6">
    <location>
        <begin position="530"/>
        <end position="542"/>
    </location>
</feature>
<organism evidence="8 9">
    <name type="scientific">Fusarium avenaceum</name>
    <dbReference type="NCBI Taxonomy" id="40199"/>
    <lineage>
        <taxon>Eukaryota</taxon>
        <taxon>Fungi</taxon>
        <taxon>Dikarya</taxon>
        <taxon>Ascomycota</taxon>
        <taxon>Pezizomycotina</taxon>
        <taxon>Sordariomycetes</taxon>
        <taxon>Hypocreomycetidae</taxon>
        <taxon>Hypocreales</taxon>
        <taxon>Nectriaceae</taxon>
        <taxon>Fusarium</taxon>
        <taxon>Fusarium tricinctum species complex</taxon>
    </lineage>
</organism>
<feature type="region of interest" description="Disordered" evidence="6">
    <location>
        <begin position="63"/>
        <end position="96"/>
    </location>
</feature>
<dbReference type="AlphaFoldDB" id="A0A9P7KVM3"/>
<keyword evidence="9" id="KW-1185">Reference proteome</keyword>
<evidence type="ECO:0000259" key="7">
    <source>
        <dbReference type="Pfam" id="PF03847"/>
    </source>
</evidence>
<feature type="compositionally biased region" description="Low complexity" evidence="6">
    <location>
        <begin position="485"/>
        <end position="499"/>
    </location>
</feature>
<dbReference type="SUPFAM" id="SSF47113">
    <property type="entry name" value="Histone-fold"/>
    <property type="match status" value="1"/>
</dbReference>
<dbReference type="PANTHER" id="PTHR12264">
    <property type="entry name" value="TRANSCRIPTION INITIATION FACTOR TFIID SUBUNIT 12"/>
    <property type="match status" value="1"/>
</dbReference>
<feature type="non-terminal residue" evidence="8">
    <location>
        <position position="1"/>
    </location>
</feature>
<feature type="region of interest" description="Disordered" evidence="6">
    <location>
        <begin position="518"/>
        <end position="580"/>
    </location>
</feature>
<evidence type="ECO:0000256" key="4">
    <source>
        <dbReference type="ARBA" id="ARBA00023163"/>
    </source>
</evidence>
<evidence type="ECO:0000256" key="5">
    <source>
        <dbReference type="ARBA" id="ARBA00023242"/>
    </source>
</evidence>
<evidence type="ECO:0000256" key="3">
    <source>
        <dbReference type="ARBA" id="ARBA00023015"/>
    </source>
</evidence>
<comment type="similarity">
    <text evidence="2">Belongs to the TAF12 family.</text>
</comment>